<evidence type="ECO:0000256" key="6">
    <source>
        <dbReference type="ARBA" id="ARBA00023136"/>
    </source>
</evidence>
<dbReference type="InterPro" id="IPR001107">
    <property type="entry name" value="Band_7"/>
</dbReference>
<evidence type="ECO:0000313" key="11">
    <source>
        <dbReference type="EMBL" id="CAL4758837.1"/>
    </source>
</evidence>
<feature type="transmembrane region" description="Helical" evidence="8">
    <location>
        <begin position="27"/>
        <end position="47"/>
    </location>
</feature>
<dbReference type="Proteomes" id="UP001152797">
    <property type="component" value="Unassembled WGS sequence"/>
</dbReference>
<organism evidence="10">
    <name type="scientific">Cladocopium goreaui</name>
    <dbReference type="NCBI Taxonomy" id="2562237"/>
    <lineage>
        <taxon>Eukaryota</taxon>
        <taxon>Sar</taxon>
        <taxon>Alveolata</taxon>
        <taxon>Dinophyceae</taxon>
        <taxon>Suessiales</taxon>
        <taxon>Symbiodiniaceae</taxon>
        <taxon>Cladocopium</taxon>
    </lineage>
</organism>
<dbReference type="NCBIfam" id="TIGR01933">
    <property type="entry name" value="hflK"/>
    <property type="match status" value="1"/>
</dbReference>
<evidence type="ECO:0000256" key="5">
    <source>
        <dbReference type="ARBA" id="ARBA00022989"/>
    </source>
</evidence>
<dbReference type="EMBL" id="CAMXCT020000001">
    <property type="protein sequence ID" value="CAL1124900.1"/>
    <property type="molecule type" value="Genomic_DNA"/>
</dbReference>
<dbReference type="CDD" id="cd03405">
    <property type="entry name" value="SPFH_HflC"/>
    <property type="match status" value="1"/>
</dbReference>
<comment type="similarity">
    <text evidence="3">Belongs to the band 7/mec-2 family. HflC subfamily.</text>
</comment>
<reference evidence="11 12" key="2">
    <citation type="submission" date="2024-05" db="EMBL/GenBank/DDBJ databases">
        <authorList>
            <person name="Chen Y."/>
            <person name="Shah S."/>
            <person name="Dougan E. K."/>
            <person name="Thang M."/>
            <person name="Chan C."/>
        </authorList>
    </citation>
    <scope>NUCLEOTIDE SEQUENCE [LARGE SCALE GENOMIC DNA]</scope>
</reference>
<evidence type="ECO:0000256" key="7">
    <source>
        <dbReference type="SAM" id="Coils"/>
    </source>
</evidence>
<dbReference type="SUPFAM" id="SSF117892">
    <property type="entry name" value="Band 7/SPFH domain"/>
    <property type="match status" value="2"/>
</dbReference>
<evidence type="ECO:0000256" key="4">
    <source>
        <dbReference type="ARBA" id="ARBA00022692"/>
    </source>
</evidence>
<keyword evidence="4 8" id="KW-0812">Transmembrane</keyword>
<reference evidence="10" key="1">
    <citation type="submission" date="2022-10" db="EMBL/GenBank/DDBJ databases">
        <authorList>
            <person name="Chen Y."/>
            <person name="Dougan E. K."/>
            <person name="Chan C."/>
            <person name="Rhodes N."/>
            <person name="Thang M."/>
        </authorList>
    </citation>
    <scope>NUCLEOTIDE SEQUENCE</scope>
</reference>
<gene>
    <name evidence="10" type="ORF">C1SCF055_LOCUS115</name>
</gene>
<dbReference type="GO" id="GO:0016020">
    <property type="term" value="C:membrane"/>
    <property type="evidence" value="ECO:0007669"/>
    <property type="project" value="InterPro"/>
</dbReference>
<dbReference type="Gene3D" id="3.30.479.30">
    <property type="entry name" value="Band 7 domain"/>
    <property type="match status" value="2"/>
</dbReference>
<dbReference type="AlphaFoldDB" id="A0A9P1FEB3"/>
<keyword evidence="12" id="KW-1185">Reference proteome</keyword>
<feature type="domain" description="Band 7" evidence="9">
    <location>
        <begin position="42"/>
        <end position="245"/>
    </location>
</feature>
<comment type="similarity">
    <text evidence="2">Belongs to the band 7/mec-2 family. HflK subfamily.</text>
</comment>
<dbReference type="NCBIfam" id="TIGR01932">
    <property type="entry name" value="hflC"/>
    <property type="match status" value="1"/>
</dbReference>
<dbReference type="CDD" id="cd03404">
    <property type="entry name" value="SPFH_HflK"/>
    <property type="match status" value="1"/>
</dbReference>
<evidence type="ECO:0000256" key="3">
    <source>
        <dbReference type="ARBA" id="ARBA00007862"/>
    </source>
</evidence>
<feature type="transmembrane region" description="Helical" evidence="8">
    <location>
        <begin position="347"/>
        <end position="367"/>
    </location>
</feature>
<comment type="subcellular location">
    <subcellularLocation>
        <location evidence="1">Membrane</location>
    </subcellularLocation>
</comment>
<proteinExistence type="inferred from homology"/>
<dbReference type="InterPro" id="IPR010200">
    <property type="entry name" value="HflC"/>
</dbReference>
<dbReference type="EMBL" id="CAMXCT030000001">
    <property type="protein sequence ID" value="CAL4758837.1"/>
    <property type="molecule type" value="Genomic_DNA"/>
</dbReference>
<dbReference type="InterPro" id="IPR036013">
    <property type="entry name" value="Band_7/SPFH_dom_sf"/>
</dbReference>
<feature type="coiled-coil region" evidence="7">
    <location>
        <begin position="237"/>
        <end position="264"/>
    </location>
</feature>
<evidence type="ECO:0000256" key="2">
    <source>
        <dbReference type="ARBA" id="ARBA00006971"/>
    </source>
</evidence>
<keyword evidence="5 8" id="KW-1133">Transmembrane helix</keyword>
<accession>A0A9P1FEB3</accession>
<evidence type="ECO:0000313" key="10">
    <source>
        <dbReference type="EMBL" id="CAI3971525.1"/>
    </source>
</evidence>
<dbReference type="PANTHER" id="PTHR42911:SF1">
    <property type="entry name" value="MODULATOR OF FTSH PROTEASE HFLC"/>
    <property type="match status" value="1"/>
</dbReference>
<dbReference type="Pfam" id="PF01145">
    <property type="entry name" value="Band_7"/>
    <property type="match status" value="2"/>
</dbReference>
<evidence type="ECO:0000256" key="8">
    <source>
        <dbReference type="SAM" id="Phobius"/>
    </source>
</evidence>
<dbReference type="SMART" id="SM00244">
    <property type="entry name" value="PHB"/>
    <property type="match status" value="2"/>
</dbReference>
<feature type="domain" description="Band 7" evidence="9">
    <location>
        <begin position="364"/>
        <end position="549"/>
    </location>
</feature>
<evidence type="ECO:0000256" key="1">
    <source>
        <dbReference type="ARBA" id="ARBA00004370"/>
    </source>
</evidence>
<comment type="caution">
    <text evidence="10">The sequence shown here is derived from an EMBL/GenBank/DDBJ whole genome shotgun (WGS) entry which is preliminary data.</text>
</comment>
<evidence type="ECO:0000259" key="9">
    <source>
        <dbReference type="SMART" id="SM00244"/>
    </source>
</evidence>
<dbReference type="PANTHER" id="PTHR42911">
    <property type="entry name" value="MODULATOR OF FTSH PROTEASE HFLC"/>
    <property type="match status" value="1"/>
</dbReference>
<keyword evidence="7" id="KW-0175">Coiled coil</keyword>
<sequence length="658" mass="74506">MDFEDFQFGRRSGSDFSRDVKRYGPQILIALVAVIVVVASYSMFYRVEATEQGVVLRFGAYKETVNPGLQFKLPWPIEEVFLVPVREIQSLEFGFDTEEPGRRTTYAEQSEANLDVSEMLTGDLNLANVEWIVQYRISDPKQYLFSIGTTEAPGRRARPVGKTGDVNLAVPDTIHDVSESVMRGLVGDASIDEVLTISREQIANDAKRNIQTLLDSFGAGVDIVTVKLQSTSPPGDVREAFQEVNRARQKKEKIVNEAEGERNRQIPAARGRRDQMISEAEGYRERITQEKAGEVEAFKAQLAEYEKAPEVTKTRLYLEALEEVLGGVQSKTIVDESVGYPNVRTSIPALVVILMILLGILGFSSLYTVDESQIAVVTQFGELKDTASEAGLHFKMPFVQEVHFLEKRLMAWDSAAENMQTSDKKRIFVQVWARWRIADADIFYPAVRTEQGGYKILDDLVDSAVRDVVAQHRLIELVRSSNDELLYEDEEIQRNDVEEVEKGRDDIEQQILRVASTDLEQEYGMEIKDVRVMRVNYIDSVKQAVYERMRAERQRIASLFESEAEEERNRIQGHTRRELDQIEGEMQAASAKIRGEADADVIRITAEAYNQSPEALEFFKFLRKLEVFKSSLGKDSSVVLSTDSELFDLLKSPDGSKE</sequence>
<dbReference type="OrthoDB" id="283711at2759"/>
<name>A0A9P1FEB3_9DINO</name>
<dbReference type="InterPro" id="IPR010201">
    <property type="entry name" value="HflK"/>
</dbReference>
<protein>
    <submittedName>
        <fullName evidence="11">Protein HflK</fullName>
    </submittedName>
</protein>
<evidence type="ECO:0000313" key="12">
    <source>
        <dbReference type="Proteomes" id="UP001152797"/>
    </source>
</evidence>
<keyword evidence="6 8" id="KW-0472">Membrane</keyword>
<dbReference type="EMBL" id="CAMXCT010000001">
    <property type="protein sequence ID" value="CAI3971525.1"/>
    <property type="molecule type" value="Genomic_DNA"/>
</dbReference>